<dbReference type="SUPFAM" id="SSF53474">
    <property type="entry name" value="alpha/beta-Hydrolases"/>
    <property type="match status" value="1"/>
</dbReference>
<keyword evidence="2" id="KW-1185">Reference proteome</keyword>
<proteinExistence type="predicted"/>
<evidence type="ECO:0000313" key="2">
    <source>
        <dbReference type="Proteomes" id="UP001596353"/>
    </source>
</evidence>
<organism evidence="1 2">
    <name type="scientific">Sulfitobacter porphyrae</name>
    <dbReference type="NCBI Taxonomy" id="1246864"/>
    <lineage>
        <taxon>Bacteria</taxon>
        <taxon>Pseudomonadati</taxon>
        <taxon>Pseudomonadota</taxon>
        <taxon>Alphaproteobacteria</taxon>
        <taxon>Rhodobacterales</taxon>
        <taxon>Roseobacteraceae</taxon>
        <taxon>Sulfitobacter</taxon>
    </lineage>
</organism>
<sequence length="258" mass="28642">MSRADWHREVLRASQSREILFFVHGFNTSQTTMLHRLAALEQGLRKHGYRGAVVGFDWPSDGNVLAYDSDRNDAKKVAPYLVTETIGLFLNENPRFKLHVLAHSMGAYLTLRGFSGVGDAPGARKWDVDQAIFAAADVDVEWMRKGAWGSLVMDRRSNRLTNYYNGNDAVLQLSGDFINGGRRRAGRKGLPDLVEKDQVDVDATQRYAAFPQKGAQISHRFYFGDDGFFKDVALTLAGTAAADMPTRLITNGDAVLKA</sequence>
<dbReference type="GO" id="GO:0016787">
    <property type="term" value="F:hydrolase activity"/>
    <property type="evidence" value="ECO:0007669"/>
    <property type="project" value="UniProtKB-KW"/>
</dbReference>
<dbReference type="EMBL" id="JBHSWG010000001">
    <property type="protein sequence ID" value="MFC6758803.1"/>
    <property type="molecule type" value="Genomic_DNA"/>
</dbReference>
<dbReference type="Proteomes" id="UP001596353">
    <property type="component" value="Unassembled WGS sequence"/>
</dbReference>
<dbReference type="InterPro" id="IPR029058">
    <property type="entry name" value="AB_hydrolase_fold"/>
</dbReference>
<gene>
    <name evidence="1" type="ORF">ACFQFQ_03630</name>
</gene>
<keyword evidence="1" id="KW-0378">Hydrolase</keyword>
<dbReference type="PANTHER" id="PTHR36513">
    <property type="entry name" value="ABC TRANSMEMBRANE TYPE-1 DOMAIN-CONTAINING PROTEIN"/>
    <property type="match status" value="1"/>
</dbReference>
<comment type="caution">
    <text evidence="1">The sequence shown here is derived from an EMBL/GenBank/DDBJ whole genome shotgun (WGS) entry which is preliminary data.</text>
</comment>
<reference evidence="2" key="1">
    <citation type="journal article" date="2019" name="Int. J. Syst. Evol. Microbiol.">
        <title>The Global Catalogue of Microorganisms (GCM) 10K type strain sequencing project: providing services to taxonomists for standard genome sequencing and annotation.</title>
        <authorList>
            <consortium name="The Broad Institute Genomics Platform"/>
            <consortium name="The Broad Institute Genome Sequencing Center for Infectious Disease"/>
            <person name="Wu L."/>
            <person name="Ma J."/>
        </authorList>
    </citation>
    <scope>NUCLEOTIDE SEQUENCE [LARGE SCALE GENOMIC DNA]</scope>
    <source>
        <strain evidence="2">CCUG 66188</strain>
    </source>
</reference>
<accession>A0ABW2B090</accession>
<dbReference type="PANTHER" id="PTHR36513:SF1">
    <property type="entry name" value="TRANSMEMBRANE PROTEIN"/>
    <property type="match status" value="1"/>
</dbReference>
<protein>
    <submittedName>
        <fullName evidence="1">Alpha/beta fold hydrolase</fullName>
    </submittedName>
</protein>
<evidence type="ECO:0000313" key="1">
    <source>
        <dbReference type="EMBL" id="MFC6758803.1"/>
    </source>
</evidence>
<dbReference type="Pfam" id="PF05990">
    <property type="entry name" value="DUF900"/>
    <property type="match status" value="1"/>
</dbReference>
<name>A0ABW2B090_9RHOB</name>
<dbReference type="InterPro" id="IPR010297">
    <property type="entry name" value="DUF900_hydrolase"/>
</dbReference>
<dbReference type="Gene3D" id="3.40.50.1820">
    <property type="entry name" value="alpha/beta hydrolase"/>
    <property type="match status" value="1"/>
</dbReference>